<dbReference type="EMBL" id="VMNW02000007">
    <property type="protein sequence ID" value="KAA9164413.1"/>
    <property type="molecule type" value="Genomic_DNA"/>
</dbReference>
<dbReference type="Gene3D" id="3.40.50.1820">
    <property type="entry name" value="alpha/beta hydrolase"/>
    <property type="match status" value="1"/>
</dbReference>
<evidence type="ECO:0000313" key="2">
    <source>
        <dbReference type="EMBL" id="KAA9164413.1"/>
    </source>
</evidence>
<accession>A0A5N0VG93</accession>
<keyword evidence="3" id="KW-1185">Reference proteome</keyword>
<comment type="caution">
    <text evidence="2">The sequence shown here is derived from an EMBL/GenBank/DDBJ whole genome shotgun (WGS) entry which is preliminary data.</text>
</comment>
<dbReference type="InterPro" id="IPR000073">
    <property type="entry name" value="AB_hydrolase_1"/>
</dbReference>
<dbReference type="SUPFAM" id="SSF53474">
    <property type="entry name" value="alpha/beta-Hydrolases"/>
    <property type="match status" value="1"/>
</dbReference>
<gene>
    <name evidence="2" type="ORF">FPZ12_007415</name>
</gene>
<name>A0A5N0VG93_9PSEU</name>
<dbReference type="RefSeq" id="WP_144747063.1">
    <property type="nucleotide sequence ID" value="NZ_VMNW02000007.1"/>
</dbReference>
<proteinExistence type="predicted"/>
<evidence type="ECO:0000259" key="1">
    <source>
        <dbReference type="Pfam" id="PF12697"/>
    </source>
</evidence>
<feature type="domain" description="AB hydrolase-1" evidence="1">
    <location>
        <begin position="6"/>
        <end position="225"/>
    </location>
</feature>
<reference evidence="2" key="1">
    <citation type="submission" date="2019-09" db="EMBL/GenBank/DDBJ databases">
        <authorList>
            <person name="Teo W.F.A."/>
            <person name="Duangmal K."/>
        </authorList>
    </citation>
    <scope>NUCLEOTIDE SEQUENCE [LARGE SCALE GENOMIC DNA]</scope>
    <source>
        <strain evidence="2">K81G1</strain>
    </source>
</reference>
<dbReference type="GO" id="GO:0016787">
    <property type="term" value="F:hydrolase activity"/>
    <property type="evidence" value="ECO:0007669"/>
    <property type="project" value="UniProtKB-KW"/>
</dbReference>
<dbReference type="PANTHER" id="PTHR43689:SF8">
    <property type="entry name" value="ALPHA_BETA-HYDROLASES SUPERFAMILY PROTEIN"/>
    <property type="match status" value="1"/>
</dbReference>
<protein>
    <submittedName>
        <fullName evidence="2">Alpha/beta hydrolase</fullName>
    </submittedName>
</protein>
<keyword evidence="2" id="KW-0378">Hydrolase</keyword>
<dbReference type="InterPro" id="IPR029058">
    <property type="entry name" value="AB_hydrolase_fold"/>
</dbReference>
<dbReference type="PANTHER" id="PTHR43689">
    <property type="entry name" value="HYDROLASE"/>
    <property type="match status" value="1"/>
</dbReference>
<dbReference type="OrthoDB" id="9814966at2"/>
<sequence>MTDPRIVLVHGSMDSSASFRATAALLDGCTVLTYDRRGYGSALCEGTPDLPGHVDDLLKVLDGTPSVVAGHSLGGVIALAAAVREPGLVRAALVYEPPMPWQPWWPGPSLPSRRDAPDEEARRAAEGFLRRHLGERWDRLPPDRREGFLRSAPAWAAELWSAAHDPAPFEPGQVTVPVVVAYGTATDDRHARSAKELAERIPDARLETVEAGDHTAHRRRPAEFAGLVRRAVERSEHGR</sequence>
<evidence type="ECO:0000313" key="3">
    <source>
        <dbReference type="Proteomes" id="UP000319769"/>
    </source>
</evidence>
<dbReference type="Pfam" id="PF12697">
    <property type="entry name" value="Abhydrolase_6"/>
    <property type="match status" value="1"/>
</dbReference>
<dbReference type="AlphaFoldDB" id="A0A5N0VG93"/>
<dbReference type="Proteomes" id="UP000319769">
    <property type="component" value="Unassembled WGS sequence"/>
</dbReference>
<organism evidence="2 3">
    <name type="scientific">Amycolatopsis acidicola</name>
    <dbReference type="NCBI Taxonomy" id="2596893"/>
    <lineage>
        <taxon>Bacteria</taxon>
        <taxon>Bacillati</taxon>
        <taxon>Actinomycetota</taxon>
        <taxon>Actinomycetes</taxon>
        <taxon>Pseudonocardiales</taxon>
        <taxon>Pseudonocardiaceae</taxon>
        <taxon>Amycolatopsis</taxon>
    </lineage>
</organism>